<dbReference type="Proteomes" id="UP000038045">
    <property type="component" value="Unplaced"/>
</dbReference>
<feature type="coiled-coil region" evidence="1">
    <location>
        <begin position="322"/>
        <end position="385"/>
    </location>
</feature>
<keyword evidence="3" id="KW-1185">Reference proteome</keyword>
<name>A0A0N4ZX63_PARTI</name>
<sequence>MKSTPISPITEETSTNTSLKEITPLNTASEKKAAEVSNELLILEKKIDEKITPKRRPFPTKPTEKLEFDVDSTGILKVSSSKILLDDKQLIKAAVELDEDNKILNPDTCIVNDFVISEKMEQFKSDTNARFFSYEAVKDIDNSFEVPDSSFYCKNNSPAKYINSISDANSNIEESEDEHNMTMIENATNAIGTNVNISQITNDEKKVTFADDLVEIDDISKRDEVYAVHDYYYYSDDEQTVFHASDDEVSLDGDSRSNNEKNQNISLDLSYTQDSDMYDPIHLLENRDYFNSSFSSTKTAFEIGTQTPAKIEKQTSKVDDYYKNLKEEMINIKKNQESLVEMMKKMFETNKKIYDETCKSNQQVIDTLKQKIFELESELESADKEIIDCCNRATYYRRIYLELAVEGNKITVSDAVGQMNDPKYNEEYFEKYQKKSETDIVRALSSIDMTNKRISIEKIDKNSSKSSTLQKISSILSPRKKVTRCNSMKN</sequence>
<keyword evidence="1" id="KW-0175">Coiled coil</keyword>
<evidence type="ECO:0000256" key="2">
    <source>
        <dbReference type="SAM" id="MobiDB-lite"/>
    </source>
</evidence>
<dbReference type="AlphaFoldDB" id="A0A0N4ZX63"/>
<evidence type="ECO:0000313" key="4">
    <source>
        <dbReference type="WBParaSite" id="PTRK_0001327700.1"/>
    </source>
</evidence>
<proteinExistence type="predicted"/>
<evidence type="ECO:0000256" key="1">
    <source>
        <dbReference type="SAM" id="Coils"/>
    </source>
</evidence>
<reference evidence="4" key="1">
    <citation type="submission" date="2017-02" db="UniProtKB">
        <authorList>
            <consortium name="WormBaseParasite"/>
        </authorList>
    </citation>
    <scope>IDENTIFICATION</scope>
</reference>
<feature type="region of interest" description="Disordered" evidence="2">
    <location>
        <begin position="1"/>
        <end position="30"/>
    </location>
</feature>
<feature type="compositionally biased region" description="Polar residues" evidence="2">
    <location>
        <begin position="1"/>
        <end position="28"/>
    </location>
</feature>
<evidence type="ECO:0000313" key="3">
    <source>
        <dbReference type="Proteomes" id="UP000038045"/>
    </source>
</evidence>
<protein>
    <submittedName>
        <fullName evidence="4">Fibronectin type-III domain-containing protein</fullName>
    </submittedName>
</protein>
<dbReference type="WBParaSite" id="PTRK_0001327700.1">
    <property type="protein sequence ID" value="PTRK_0001327700.1"/>
    <property type="gene ID" value="PTRK_0001327700"/>
</dbReference>
<organism evidence="3 4">
    <name type="scientific">Parastrongyloides trichosuri</name>
    <name type="common">Possum-specific nematode worm</name>
    <dbReference type="NCBI Taxonomy" id="131310"/>
    <lineage>
        <taxon>Eukaryota</taxon>
        <taxon>Metazoa</taxon>
        <taxon>Ecdysozoa</taxon>
        <taxon>Nematoda</taxon>
        <taxon>Chromadorea</taxon>
        <taxon>Rhabditida</taxon>
        <taxon>Tylenchina</taxon>
        <taxon>Panagrolaimomorpha</taxon>
        <taxon>Strongyloidoidea</taxon>
        <taxon>Strongyloididae</taxon>
        <taxon>Parastrongyloides</taxon>
    </lineage>
</organism>
<accession>A0A0N4ZX63</accession>